<accession>A0AAW9MBR8</accession>
<dbReference type="EMBL" id="LT556085">
    <property type="protein sequence ID" value="SAZ40730.1"/>
    <property type="molecule type" value="Genomic_DNA"/>
</dbReference>
<dbReference type="InterPro" id="IPR013762">
    <property type="entry name" value="Integrase-like_cat_sf"/>
</dbReference>
<protein>
    <recommendedName>
        <fullName evidence="5">Core-binding (CB) domain-containing protein</fullName>
    </recommendedName>
</protein>
<evidence type="ECO:0000256" key="4">
    <source>
        <dbReference type="PROSITE-ProRule" id="PRU01248"/>
    </source>
</evidence>
<keyword evidence="2 4" id="KW-0238">DNA-binding</keyword>
<dbReference type="InterPro" id="IPR011010">
    <property type="entry name" value="DNA_brk_join_enz"/>
</dbReference>
<keyword evidence="1" id="KW-0229">DNA integration</keyword>
<dbReference type="RefSeq" id="WP_109739848.1">
    <property type="nucleotide sequence ID" value="NZ_JAWHXP010000022.1"/>
</dbReference>
<organism evidence="6 7">
    <name type="scientific">Citrobacter amalonaticus</name>
    <dbReference type="NCBI Taxonomy" id="35703"/>
    <lineage>
        <taxon>Bacteria</taxon>
        <taxon>Pseudomonadati</taxon>
        <taxon>Pseudomonadota</taxon>
        <taxon>Gammaproteobacteria</taxon>
        <taxon>Enterobacterales</taxon>
        <taxon>Enterobacteriaceae</taxon>
        <taxon>Citrobacter</taxon>
    </lineage>
</organism>
<evidence type="ECO:0000259" key="5">
    <source>
        <dbReference type="PROSITE" id="PS51900"/>
    </source>
</evidence>
<evidence type="ECO:0000256" key="3">
    <source>
        <dbReference type="ARBA" id="ARBA00023172"/>
    </source>
</evidence>
<evidence type="ECO:0000313" key="7">
    <source>
        <dbReference type="Proteomes" id="UP000245995"/>
    </source>
</evidence>
<dbReference type="PROSITE" id="PS51900">
    <property type="entry name" value="CB"/>
    <property type="match status" value="1"/>
</dbReference>
<evidence type="ECO:0000256" key="1">
    <source>
        <dbReference type="ARBA" id="ARBA00022908"/>
    </source>
</evidence>
<dbReference type="Proteomes" id="UP000245995">
    <property type="component" value="Chromosome CITRO92"/>
</dbReference>
<dbReference type="InterPro" id="IPR010998">
    <property type="entry name" value="Integrase_recombinase_N"/>
</dbReference>
<reference evidence="6 7" key="1">
    <citation type="submission" date="2016-04" db="EMBL/GenBank/DDBJ databases">
        <authorList>
            <person name="Regsiter A."/>
            <person name="William W."/>
        </authorList>
    </citation>
    <scope>NUCLEOTIDE SEQUENCE [LARGE SCALE GENOMIC DNA]</scope>
    <source>
        <strain evidence="6 7">92</strain>
    </source>
</reference>
<dbReference type="Gene3D" id="1.10.443.10">
    <property type="entry name" value="Intergrase catalytic core"/>
    <property type="match status" value="1"/>
</dbReference>
<evidence type="ECO:0000256" key="2">
    <source>
        <dbReference type="ARBA" id="ARBA00023125"/>
    </source>
</evidence>
<feature type="domain" description="Core-binding (CB)" evidence="5">
    <location>
        <begin position="68"/>
        <end position="162"/>
    </location>
</feature>
<dbReference type="SUPFAM" id="SSF56349">
    <property type="entry name" value="DNA breaking-rejoining enzymes"/>
    <property type="match status" value="1"/>
</dbReference>
<dbReference type="AlphaFoldDB" id="A0AAW9MBR8"/>
<evidence type="ECO:0000313" key="6">
    <source>
        <dbReference type="EMBL" id="SAZ40730.1"/>
    </source>
</evidence>
<dbReference type="GO" id="GO:0015074">
    <property type="term" value="P:DNA integration"/>
    <property type="evidence" value="ECO:0007669"/>
    <property type="project" value="UniProtKB-KW"/>
</dbReference>
<dbReference type="GO" id="GO:0006310">
    <property type="term" value="P:DNA recombination"/>
    <property type="evidence" value="ECO:0007669"/>
    <property type="project" value="UniProtKB-KW"/>
</dbReference>
<dbReference type="GO" id="GO:0003677">
    <property type="term" value="F:DNA binding"/>
    <property type="evidence" value="ECO:0007669"/>
    <property type="project" value="UniProtKB-UniRule"/>
</dbReference>
<keyword evidence="3" id="KW-0233">DNA recombination</keyword>
<gene>
    <name evidence="6" type="ORF">CITRO92_2038</name>
</gene>
<sequence length="612" mass="70427">MTLISQKNSSLQPQIPDDTVISRIFINGKWVTLSIYINDEWIFNDAPTNTCKSRRHIRFTAIPVSFRPTLKYISWHWLSHGRPGKIKPRPGTIIAFISEITGFLNWLTFQNIHTLNKITVEHCLAWARYLQQYKRINTDEPLKPATLSRRLAAVETLFELGQFCPDKMIPHPWPGTSSHRLARMNDLAMQKTPLMPDSVFTTLFQHAWHRVTQASELLQHRDALQQISKNVAHKSPSTRSLARSNCLITRGWKSGPKALYEALTYLSTACYIIIASLSGCRNHELAWLKTGACYKVRHENGEILWWMRSRSTKTGEGQTEWMIPPAAVKAIRVAEKLALPLHKELETEIQRKKLINPYDPEIQEAERHLKVLFPGKHPHTGVVRTLNGGQWNLRLRSFCKYHGITWAISTHQFRRKFANYAAQSQFGDLRYLREHFKHWSVDMTLRYAVNASQEMTLLSEIKEDVAIIKTTLIDKWLQSETPLAGGYGESLKHWRKTDASHIFHSHEHMLRSIAESIAIRSNGHAWCTADNRKCSGNFSQNMLRCSECQNAVIDSANLSVYQKLYEDLKILQRSIKNQSSQKRISSDITHCKRVMLSFGINLNDGDTDEPQT</sequence>
<proteinExistence type="predicted"/>
<name>A0AAW9MBR8_CITAM</name>
<dbReference type="Gene3D" id="1.10.150.130">
    <property type="match status" value="1"/>
</dbReference>
<dbReference type="InterPro" id="IPR044068">
    <property type="entry name" value="CB"/>
</dbReference>